<reference evidence="9 10" key="1">
    <citation type="submission" date="2016-05" db="EMBL/GenBank/DDBJ databases">
        <title>Complete genome sequence of Novosphingobium guangzhouense SA925(T).</title>
        <authorList>
            <person name="Sha S."/>
        </authorList>
    </citation>
    <scope>NUCLEOTIDE SEQUENCE [LARGE SCALE GENOMIC DNA]</scope>
    <source>
        <strain evidence="9 10">SA925</strain>
    </source>
</reference>
<feature type="domain" description="ABC transmembrane type-1" evidence="8">
    <location>
        <begin position="103"/>
        <end position="318"/>
    </location>
</feature>
<evidence type="ECO:0000256" key="3">
    <source>
        <dbReference type="ARBA" id="ARBA00022475"/>
    </source>
</evidence>
<dbReference type="CDD" id="cd06261">
    <property type="entry name" value="TM_PBP2"/>
    <property type="match status" value="1"/>
</dbReference>
<dbReference type="EMBL" id="LYMM01000025">
    <property type="protein sequence ID" value="PNU05530.1"/>
    <property type="molecule type" value="Genomic_DNA"/>
</dbReference>
<sequence>MTSVSRAARTAWRTGLHAVPTALGVVVLSFLLLQLAPGDAVDVLAGEAGSATAETMAEMRAHYGLDKPVGQRLVSYLADLAHGNLGFSPRYNMPVTQLIWDRLPGSLMLAGSALVLALIVGVALGVLMAAREGKATDRVLSVLSLIFYSVPAFWIGLMLIVLFSIKLGWLPSGGSQTIGSSATGIAAVLDQLRYMILPTVSLSLFYIAIYARLSRISMIEAKGQDYVRTARAKGLGETHILFRHVLRNALIPLTTVAGMHVGGMLGGSVVIETVYGWPGLGRLAYEAVMGRDFAVLLGILLFSSLLVIVANAVVDVLHGIIDPRVGGNDATK</sequence>
<feature type="transmembrane region" description="Helical" evidence="7">
    <location>
        <begin position="249"/>
        <end position="271"/>
    </location>
</feature>
<keyword evidence="10" id="KW-1185">Reference proteome</keyword>
<dbReference type="InterPro" id="IPR000515">
    <property type="entry name" value="MetI-like"/>
</dbReference>
<feature type="transmembrane region" description="Helical" evidence="7">
    <location>
        <begin position="142"/>
        <end position="165"/>
    </location>
</feature>
<dbReference type="PANTHER" id="PTHR43163:SF9">
    <property type="entry name" value="ABC TRANSPORTER PERMEASE PROTEIN"/>
    <property type="match status" value="1"/>
</dbReference>
<evidence type="ECO:0000256" key="5">
    <source>
        <dbReference type="ARBA" id="ARBA00022989"/>
    </source>
</evidence>
<feature type="transmembrane region" description="Helical" evidence="7">
    <location>
        <begin position="293"/>
        <end position="314"/>
    </location>
</feature>
<feature type="transmembrane region" description="Helical" evidence="7">
    <location>
        <begin position="12"/>
        <end position="33"/>
    </location>
</feature>
<name>A0A2K2G3B1_9SPHN</name>
<evidence type="ECO:0000256" key="6">
    <source>
        <dbReference type="ARBA" id="ARBA00023136"/>
    </source>
</evidence>
<comment type="similarity">
    <text evidence="7">Belongs to the binding-protein-dependent transport system permease family.</text>
</comment>
<dbReference type="GO" id="GO:0005886">
    <property type="term" value="C:plasma membrane"/>
    <property type="evidence" value="ECO:0007669"/>
    <property type="project" value="UniProtKB-SubCell"/>
</dbReference>
<keyword evidence="2 7" id="KW-0813">Transport</keyword>
<dbReference type="GO" id="GO:0055085">
    <property type="term" value="P:transmembrane transport"/>
    <property type="evidence" value="ECO:0007669"/>
    <property type="project" value="InterPro"/>
</dbReference>
<keyword evidence="3" id="KW-1003">Cell membrane</keyword>
<evidence type="ECO:0000313" key="10">
    <source>
        <dbReference type="Proteomes" id="UP000236327"/>
    </source>
</evidence>
<organism evidence="9 10">
    <name type="scientific">Novosphingobium guangzhouense</name>
    <dbReference type="NCBI Taxonomy" id="1850347"/>
    <lineage>
        <taxon>Bacteria</taxon>
        <taxon>Pseudomonadati</taxon>
        <taxon>Pseudomonadota</taxon>
        <taxon>Alphaproteobacteria</taxon>
        <taxon>Sphingomonadales</taxon>
        <taxon>Sphingomonadaceae</taxon>
        <taxon>Novosphingobium</taxon>
    </lineage>
</organism>
<dbReference type="Proteomes" id="UP000236327">
    <property type="component" value="Unassembled WGS sequence"/>
</dbReference>
<feature type="transmembrane region" description="Helical" evidence="7">
    <location>
        <begin position="194"/>
        <end position="213"/>
    </location>
</feature>
<protein>
    <submittedName>
        <fullName evidence="9">ABC transporter permease</fullName>
    </submittedName>
</protein>
<comment type="subcellular location">
    <subcellularLocation>
        <location evidence="1 7">Cell membrane</location>
        <topology evidence="1 7">Multi-pass membrane protein</topology>
    </subcellularLocation>
</comment>
<accession>A0A2K2G3B1</accession>
<keyword evidence="6 7" id="KW-0472">Membrane</keyword>
<proteinExistence type="inferred from homology"/>
<keyword evidence="5 7" id="KW-1133">Transmembrane helix</keyword>
<comment type="caution">
    <text evidence="9">The sequence shown here is derived from an EMBL/GenBank/DDBJ whole genome shotgun (WGS) entry which is preliminary data.</text>
</comment>
<dbReference type="SUPFAM" id="SSF161098">
    <property type="entry name" value="MetI-like"/>
    <property type="match status" value="1"/>
</dbReference>
<dbReference type="RefSeq" id="WP_103095315.1">
    <property type="nucleotide sequence ID" value="NZ_LYMM01000025.1"/>
</dbReference>
<evidence type="ECO:0000256" key="2">
    <source>
        <dbReference type="ARBA" id="ARBA00022448"/>
    </source>
</evidence>
<evidence type="ECO:0000256" key="7">
    <source>
        <dbReference type="RuleBase" id="RU363032"/>
    </source>
</evidence>
<gene>
    <name evidence="9" type="ORF">A8V01_16265</name>
</gene>
<dbReference type="PROSITE" id="PS50928">
    <property type="entry name" value="ABC_TM1"/>
    <property type="match status" value="1"/>
</dbReference>
<dbReference type="Pfam" id="PF00528">
    <property type="entry name" value="BPD_transp_1"/>
    <property type="match status" value="1"/>
</dbReference>
<dbReference type="AlphaFoldDB" id="A0A2K2G3B1"/>
<feature type="transmembrane region" description="Helical" evidence="7">
    <location>
        <begin position="107"/>
        <end position="130"/>
    </location>
</feature>
<dbReference type="InterPro" id="IPR035906">
    <property type="entry name" value="MetI-like_sf"/>
</dbReference>
<dbReference type="PANTHER" id="PTHR43163">
    <property type="entry name" value="DIPEPTIDE TRANSPORT SYSTEM PERMEASE PROTEIN DPPB-RELATED"/>
    <property type="match status" value="1"/>
</dbReference>
<keyword evidence="4 7" id="KW-0812">Transmembrane</keyword>
<dbReference type="Gene3D" id="1.10.3720.10">
    <property type="entry name" value="MetI-like"/>
    <property type="match status" value="1"/>
</dbReference>
<evidence type="ECO:0000256" key="4">
    <source>
        <dbReference type="ARBA" id="ARBA00022692"/>
    </source>
</evidence>
<dbReference type="OrthoDB" id="9807402at2"/>
<evidence type="ECO:0000313" key="9">
    <source>
        <dbReference type="EMBL" id="PNU05530.1"/>
    </source>
</evidence>
<evidence type="ECO:0000259" key="8">
    <source>
        <dbReference type="PROSITE" id="PS50928"/>
    </source>
</evidence>
<evidence type="ECO:0000256" key="1">
    <source>
        <dbReference type="ARBA" id="ARBA00004651"/>
    </source>
</evidence>